<comment type="similarity">
    <text evidence="2 8">Belongs to the ammonia transporter channel (TC 1.A.11.2) family.</text>
</comment>
<dbReference type="InterPro" id="IPR024041">
    <property type="entry name" value="NH4_transpt_AmtB-like_dom"/>
</dbReference>
<dbReference type="EMBL" id="FUYL01000010">
    <property type="protein sequence ID" value="SKB73582.1"/>
    <property type="molecule type" value="Genomic_DNA"/>
</dbReference>
<dbReference type="RefSeq" id="WP_200811624.1">
    <property type="nucleotide sequence ID" value="NZ_FUYL01000010.1"/>
</dbReference>
<dbReference type="STRING" id="561365.SAMN05660866_03032"/>
<dbReference type="GO" id="GO:0005886">
    <property type="term" value="C:plasma membrane"/>
    <property type="evidence" value="ECO:0007669"/>
    <property type="project" value="UniProtKB-SubCell"/>
</dbReference>
<evidence type="ECO:0000313" key="10">
    <source>
        <dbReference type="EMBL" id="SKB73582.1"/>
    </source>
</evidence>
<dbReference type="FunFam" id="1.10.3430.10:FF:000008">
    <property type="entry name" value="Ammonium transporter"/>
    <property type="match status" value="1"/>
</dbReference>
<dbReference type="GO" id="GO:0008519">
    <property type="term" value="F:ammonium channel activity"/>
    <property type="evidence" value="ECO:0007669"/>
    <property type="project" value="InterPro"/>
</dbReference>
<proteinExistence type="inferred from homology"/>
<dbReference type="InterPro" id="IPR029020">
    <property type="entry name" value="Ammonium/urea_transptr"/>
</dbReference>
<gene>
    <name evidence="10" type="ORF">SAMN05660866_03032</name>
</gene>
<evidence type="ECO:0000256" key="2">
    <source>
        <dbReference type="ARBA" id="ARBA00005887"/>
    </source>
</evidence>
<dbReference type="AlphaFoldDB" id="A0A1T5DPL3"/>
<accession>A0A1T5DPL3</accession>
<feature type="transmembrane region" description="Helical" evidence="8">
    <location>
        <begin position="132"/>
        <end position="150"/>
    </location>
</feature>
<feature type="domain" description="Ammonium transporter AmtB-like" evidence="9">
    <location>
        <begin position="22"/>
        <end position="414"/>
    </location>
</feature>
<keyword evidence="4 8" id="KW-0812">Transmembrane</keyword>
<evidence type="ECO:0000256" key="3">
    <source>
        <dbReference type="ARBA" id="ARBA00022448"/>
    </source>
</evidence>
<dbReference type="PANTHER" id="PTHR11730:SF6">
    <property type="entry name" value="AMMONIUM TRANSPORTER"/>
    <property type="match status" value="1"/>
</dbReference>
<organism evidence="10 11">
    <name type="scientific">Maribacter arcticus</name>
    <dbReference type="NCBI Taxonomy" id="561365"/>
    <lineage>
        <taxon>Bacteria</taxon>
        <taxon>Pseudomonadati</taxon>
        <taxon>Bacteroidota</taxon>
        <taxon>Flavobacteriia</taxon>
        <taxon>Flavobacteriales</taxon>
        <taxon>Flavobacteriaceae</taxon>
        <taxon>Maribacter</taxon>
    </lineage>
</organism>
<dbReference type="PRINTS" id="PR00342">
    <property type="entry name" value="RHESUSRHD"/>
</dbReference>
<sequence>MEEVATIIKIEQAELISAIDTVWVSICAAIIFLMEGGFALLEAGFVRSKNSMSIIAKVIIDIIFGGLAFYAIGFGIAYGASNGWFAFDTGITDTDIGLGLTISNKLFWFIQLGFAIAAISIVSGAVAERMKVWVYALFVVIFCAVMYPLAANWVWNPNGWLALRGFNDFAGSSAVHAMGGFAALAAAIVLGPRLGKYDQNGDPVAIPGHNLPLAAVGGFILWFGWFAFNPGSTLGAVGNWELIGTIATNTFLASAAGGVSTMLYTYFKYGQIDITMTINGVLAGLVAITAGCNIVGPDAAILIGLIAGVLVDIAVIYIDKMRIDDPVGAIAVHGVNGLFGTIAVGLFAVEDGLFFGGGSQLLITQLIGVLVIAAFSFILTFIIMTILKKTIGIRVDRSEETAGIDAVTFGVEAYTTFE</sequence>
<keyword evidence="3 8" id="KW-0813">Transport</keyword>
<dbReference type="InterPro" id="IPR001905">
    <property type="entry name" value="Ammonium_transpt"/>
</dbReference>
<keyword evidence="5 8" id="KW-1133">Transmembrane helix</keyword>
<feature type="transmembrane region" description="Helical" evidence="8">
    <location>
        <begin position="361"/>
        <end position="387"/>
    </location>
</feature>
<evidence type="ECO:0000256" key="6">
    <source>
        <dbReference type="ARBA" id="ARBA00023136"/>
    </source>
</evidence>
<feature type="transmembrane region" description="Helical" evidence="8">
    <location>
        <begin position="170"/>
        <end position="190"/>
    </location>
</feature>
<feature type="transmembrane region" description="Helical" evidence="8">
    <location>
        <begin position="211"/>
        <end position="228"/>
    </location>
</feature>
<name>A0A1T5DPL3_9FLAO</name>
<dbReference type="Pfam" id="PF00909">
    <property type="entry name" value="Ammonium_transp"/>
    <property type="match status" value="1"/>
</dbReference>
<keyword evidence="11" id="KW-1185">Reference proteome</keyword>
<dbReference type="NCBIfam" id="TIGR00836">
    <property type="entry name" value="amt"/>
    <property type="match status" value="1"/>
</dbReference>
<reference evidence="11" key="1">
    <citation type="submission" date="2017-02" db="EMBL/GenBank/DDBJ databases">
        <authorList>
            <person name="Varghese N."/>
            <person name="Submissions S."/>
        </authorList>
    </citation>
    <scope>NUCLEOTIDE SEQUENCE [LARGE SCALE GENOMIC DNA]</scope>
    <source>
        <strain evidence="11">DSM 23546</strain>
    </source>
</reference>
<feature type="transmembrane region" description="Helical" evidence="8">
    <location>
        <begin position="240"/>
        <end position="267"/>
    </location>
</feature>
<evidence type="ECO:0000256" key="1">
    <source>
        <dbReference type="ARBA" id="ARBA00004141"/>
    </source>
</evidence>
<dbReference type="GO" id="GO:0097272">
    <property type="term" value="P:ammonium homeostasis"/>
    <property type="evidence" value="ECO:0007669"/>
    <property type="project" value="TreeGrafter"/>
</dbReference>
<keyword evidence="7 8" id="KW-0924">Ammonia transport</keyword>
<evidence type="ECO:0000256" key="5">
    <source>
        <dbReference type="ARBA" id="ARBA00022989"/>
    </source>
</evidence>
<dbReference type="InterPro" id="IPR002229">
    <property type="entry name" value="RhesusRHD"/>
</dbReference>
<protein>
    <recommendedName>
        <fullName evidence="8">Ammonium transporter</fullName>
    </recommendedName>
</protein>
<evidence type="ECO:0000256" key="8">
    <source>
        <dbReference type="RuleBase" id="RU362002"/>
    </source>
</evidence>
<dbReference type="PANTHER" id="PTHR11730">
    <property type="entry name" value="AMMONIUM TRANSPORTER"/>
    <property type="match status" value="1"/>
</dbReference>
<feature type="transmembrane region" description="Helical" evidence="8">
    <location>
        <begin position="58"/>
        <end position="80"/>
    </location>
</feature>
<dbReference type="SUPFAM" id="SSF111352">
    <property type="entry name" value="Ammonium transporter"/>
    <property type="match status" value="1"/>
</dbReference>
<evidence type="ECO:0000256" key="4">
    <source>
        <dbReference type="ARBA" id="ARBA00022692"/>
    </source>
</evidence>
<evidence type="ECO:0000256" key="7">
    <source>
        <dbReference type="ARBA" id="ARBA00023177"/>
    </source>
</evidence>
<feature type="transmembrane region" description="Helical" evidence="8">
    <location>
        <begin position="274"/>
        <end position="294"/>
    </location>
</feature>
<dbReference type="InterPro" id="IPR018047">
    <property type="entry name" value="Ammonium_transpt_CS"/>
</dbReference>
<feature type="transmembrane region" description="Helical" evidence="8">
    <location>
        <begin position="330"/>
        <end position="349"/>
    </location>
</feature>
<feature type="transmembrane region" description="Helical" evidence="8">
    <location>
        <begin position="106"/>
        <end position="125"/>
    </location>
</feature>
<dbReference type="Proteomes" id="UP000190339">
    <property type="component" value="Unassembled WGS sequence"/>
</dbReference>
<evidence type="ECO:0000313" key="11">
    <source>
        <dbReference type="Proteomes" id="UP000190339"/>
    </source>
</evidence>
<feature type="transmembrane region" description="Helical" evidence="8">
    <location>
        <begin position="300"/>
        <end position="318"/>
    </location>
</feature>
<dbReference type="PROSITE" id="PS01219">
    <property type="entry name" value="AMMONIUM_TRANSP"/>
    <property type="match status" value="1"/>
</dbReference>
<evidence type="ECO:0000259" key="9">
    <source>
        <dbReference type="Pfam" id="PF00909"/>
    </source>
</evidence>
<keyword evidence="6 8" id="KW-0472">Membrane</keyword>
<dbReference type="Gene3D" id="1.10.3430.10">
    <property type="entry name" value="Ammonium transporter AmtB like domains"/>
    <property type="match status" value="1"/>
</dbReference>
<feature type="transmembrane region" description="Helical" evidence="8">
    <location>
        <begin position="22"/>
        <end position="46"/>
    </location>
</feature>
<comment type="subcellular location">
    <subcellularLocation>
        <location evidence="8">Cell membrane</location>
        <topology evidence="8">Multi-pass membrane protein</topology>
    </subcellularLocation>
    <subcellularLocation>
        <location evidence="1">Membrane</location>
        <topology evidence="1">Multi-pass membrane protein</topology>
    </subcellularLocation>
</comment>